<evidence type="ECO:0000256" key="1">
    <source>
        <dbReference type="SAM" id="MobiDB-lite"/>
    </source>
</evidence>
<name>A0A803PB33_CANSA</name>
<sequence>MVWPADQGTRRPSRGAGSIADQKAAESATRRIEKAIPFLDEALKELGDSVADRLYSAGLQDLSLALMKLSSARDGSKGPSDAFKERVKVSEASFIAEDKANSEQEVLLAERQRMVSRLEVMLSSRNTENTNQDTLISGLQTDLKDHKKKL</sequence>
<dbReference type="Gramene" id="evm.model.03.945">
    <property type="protein sequence ID" value="cds.evm.model.03.945"/>
    <property type="gene ID" value="evm.TU.03.945"/>
</dbReference>
<reference evidence="2" key="1">
    <citation type="submission" date="2018-11" db="EMBL/GenBank/DDBJ databases">
        <authorList>
            <person name="Grassa J C."/>
        </authorList>
    </citation>
    <scope>NUCLEOTIDE SEQUENCE [LARGE SCALE GENOMIC DNA]</scope>
</reference>
<keyword evidence="3" id="KW-1185">Reference proteome</keyword>
<dbReference type="Proteomes" id="UP000596661">
    <property type="component" value="Chromosome 3"/>
</dbReference>
<protein>
    <submittedName>
        <fullName evidence="2">Uncharacterized protein</fullName>
    </submittedName>
</protein>
<dbReference type="EMBL" id="UZAU01000271">
    <property type="status" value="NOT_ANNOTATED_CDS"/>
    <property type="molecule type" value="Genomic_DNA"/>
</dbReference>
<evidence type="ECO:0000313" key="3">
    <source>
        <dbReference type="Proteomes" id="UP000596661"/>
    </source>
</evidence>
<reference evidence="2" key="2">
    <citation type="submission" date="2021-03" db="UniProtKB">
        <authorList>
            <consortium name="EnsemblPlants"/>
        </authorList>
    </citation>
    <scope>IDENTIFICATION</scope>
</reference>
<evidence type="ECO:0000313" key="2">
    <source>
        <dbReference type="EnsemblPlants" id="cds.evm.model.03.945"/>
    </source>
</evidence>
<feature type="region of interest" description="Disordered" evidence="1">
    <location>
        <begin position="1"/>
        <end position="26"/>
    </location>
</feature>
<organism evidence="2 3">
    <name type="scientific">Cannabis sativa</name>
    <name type="common">Hemp</name>
    <name type="synonym">Marijuana</name>
    <dbReference type="NCBI Taxonomy" id="3483"/>
    <lineage>
        <taxon>Eukaryota</taxon>
        <taxon>Viridiplantae</taxon>
        <taxon>Streptophyta</taxon>
        <taxon>Embryophyta</taxon>
        <taxon>Tracheophyta</taxon>
        <taxon>Spermatophyta</taxon>
        <taxon>Magnoliopsida</taxon>
        <taxon>eudicotyledons</taxon>
        <taxon>Gunneridae</taxon>
        <taxon>Pentapetalae</taxon>
        <taxon>rosids</taxon>
        <taxon>fabids</taxon>
        <taxon>Rosales</taxon>
        <taxon>Cannabaceae</taxon>
        <taxon>Cannabis</taxon>
    </lineage>
</organism>
<accession>A0A803PB33</accession>
<dbReference type="AlphaFoldDB" id="A0A803PB33"/>
<dbReference type="EnsemblPlants" id="evm.model.03.945">
    <property type="protein sequence ID" value="cds.evm.model.03.945"/>
    <property type="gene ID" value="evm.TU.03.945"/>
</dbReference>
<proteinExistence type="predicted"/>